<dbReference type="InterPro" id="IPR008978">
    <property type="entry name" value="HSP20-like_chaperone"/>
</dbReference>
<gene>
    <name evidence="3" type="ORF">CTAYLR_009529</name>
</gene>
<dbReference type="Pfam" id="PF04969">
    <property type="entry name" value="CS"/>
    <property type="match status" value="1"/>
</dbReference>
<dbReference type="CDD" id="cd06463">
    <property type="entry name" value="p23_like"/>
    <property type="match status" value="2"/>
</dbReference>
<feature type="chain" id="PRO_5041934979" description="CS domain-containing protein" evidence="1">
    <location>
        <begin position="22"/>
        <end position="262"/>
    </location>
</feature>
<keyword evidence="4" id="KW-1185">Reference proteome</keyword>
<comment type="caution">
    <text evidence="3">The sequence shown here is derived from an EMBL/GenBank/DDBJ whole genome shotgun (WGS) entry which is preliminary data.</text>
</comment>
<dbReference type="Proteomes" id="UP001230188">
    <property type="component" value="Unassembled WGS sequence"/>
</dbReference>
<keyword evidence="1" id="KW-0732">Signal</keyword>
<evidence type="ECO:0000256" key="1">
    <source>
        <dbReference type="SAM" id="SignalP"/>
    </source>
</evidence>
<proteinExistence type="predicted"/>
<evidence type="ECO:0000259" key="2">
    <source>
        <dbReference type="PROSITE" id="PS51203"/>
    </source>
</evidence>
<accession>A0AAD7XNX9</accession>
<evidence type="ECO:0000313" key="3">
    <source>
        <dbReference type="EMBL" id="KAJ8607276.1"/>
    </source>
</evidence>
<feature type="signal peptide" evidence="1">
    <location>
        <begin position="1"/>
        <end position="21"/>
    </location>
</feature>
<dbReference type="PROSITE" id="PS51203">
    <property type="entry name" value="CS"/>
    <property type="match status" value="1"/>
</dbReference>
<organism evidence="3 4">
    <name type="scientific">Chrysophaeum taylorii</name>
    <dbReference type="NCBI Taxonomy" id="2483200"/>
    <lineage>
        <taxon>Eukaryota</taxon>
        <taxon>Sar</taxon>
        <taxon>Stramenopiles</taxon>
        <taxon>Ochrophyta</taxon>
        <taxon>Pelagophyceae</taxon>
        <taxon>Pelagomonadales</taxon>
        <taxon>Pelagomonadaceae</taxon>
        <taxon>Chrysophaeum</taxon>
    </lineage>
</organism>
<dbReference type="SUPFAM" id="SSF49764">
    <property type="entry name" value="HSP20-like chaperones"/>
    <property type="match status" value="2"/>
</dbReference>
<dbReference type="Gene3D" id="2.60.40.790">
    <property type="match status" value="2"/>
</dbReference>
<dbReference type="EMBL" id="JAQMWT010000224">
    <property type="protein sequence ID" value="KAJ8607276.1"/>
    <property type="molecule type" value="Genomic_DNA"/>
</dbReference>
<reference evidence="3" key="1">
    <citation type="submission" date="2023-01" db="EMBL/GenBank/DDBJ databases">
        <title>Metagenome sequencing of chrysophaentin producing Chrysophaeum taylorii.</title>
        <authorList>
            <person name="Davison J."/>
            <person name="Bewley C."/>
        </authorList>
    </citation>
    <scope>NUCLEOTIDE SEQUENCE</scope>
    <source>
        <strain evidence="3">NIES-1699</strain>
    </source>
</reference>
<sequence>MLSVVALFVAAAAVLRPSVRDVSMRSMEIEDLEALEAEFLRGGRHMPPRLGSECGSYRWTQDATHIHVTVPLPSRPPHSDVSLVVAPTEFGVEVIFPTREFEGVRGALGGAVDTTKTKWHVEDDPFQGPRVRAAIRKERDHEMWRVFLVGEEHAPTVQFAGTCRVTGARFKQHRHTFDLEFDLPADVVEDPDRLRVDVTPTSFLVDIPDDPTWLPRRAQLRGRVVPEDTVWLVDPPTRTLDLALRKTTAVTWWPGLADEGFF</sequence>
<dbReference type="InterPro" id="IPR007052">
    <property type="entry name" value="CS_dom"/>
</dbReference>
<feature type="domain" description="CS" evidence="2">
    <location>
        <begin position="160"/>
        <end position="257"/>
    </location>
</feature>
<protein>
    <recommendedName>
        <fullName evidence="2">CS domain-containing protein</fullName>
    </recommendedName>
</protein>
<evidence type="ECO:0000313" key="4">
    <source>
        <dbReference type="Proteomes" id="UP001230188"/>
    </source>
</evidence>
<name>A0AAD7XNX9_9STRA</name>
<dbReference type="AlphaFoldDB" id="A0AAD7XNX9"/>